<dbReference type="EMBL" id="CABT02000055">
    <property type="protein sequence ID" value="CCC05210.1"/>
    <property type="molecule type" value="Genomic_DNA"/>
</dbReference>
<dbReference type="InParanoid" id="F7W9U3"/>
<gene>
    <name evidence="1" type="ORF">SMAC_08702</name>
</gene>
<comment type="caution">
    <text evidence="1">The sequence shown here is derived from an EMBL/GenBank/DDBJ whole genome shotgun (WGS) entry which is preliminary data.</text>
</comment>
<dbReference type="HOGENOM" id="CLU_2777537_0_0_1"/>
<sequence>MLHAKGALPCWTSPVNVTSTGEEVTIQAYCMEKNMVIAPYEDLGDDVTRYPDCIPGVQRSTTYFLLSDT</sequence>
<organism evidence="1 2">
    <name type="scientific">Sordaria macrospora (strain ATCC MYA-333 / DSM 997 / K(L3346) / K-hell)</name>
    <dbReference type="NCBI Taxonomy" id="771870"/>
    <lineage>
        <taxon>Eukaryota</taxon>
        <taxon>Fungi</taxon>
        <taxon>Dikarya</taxon>
        <taxon>Ascomycota</taxon>
        <taxon>Pezizomycotina</taxon>
        <taxon>Sordariomycetes</taxon>
        <taxon>Sordariomycetidae</taxon>
        <taxon>Sordariales</taxon>
        <taxon>Sordariaceae</taxon>
        <taxon>Sordaria</taxon>
    </lineage>
</organism>
<name>F7W9U3_SORMK</name>
<keyword evidence="2" id="KW-1185">Reference proteome</keyword>
<evidence type="ECO:0000313" key="2">
    <source>
        <dbReference type="Proteomes" id="UP000001881"/>
    </source>
</evidence>
<dbReference type="VEuPathDB" id="FungiDB:SMAC_08702"/>
<dbReference type="Proteomes" id="UP000001881">
    <property type="component" value="Unassembled WGS sequence"/>
</dbReference>
<evidence type="ECO:0000313" key="1">
    <source>
        <dbReference type="EMBL" id="CCC05210.1"/>
    </source>
</evidence>
<dbReference type="AlphaFoldDB" id="F7W9U3"/>
<proteinExistence type="predicted"/>
<reference evidence="1 2" key="1">
    <citation type="journal article" date="2010" name="PLoS Genet.">
        <title>De novo assembly of a 40 Mb eukaryotic genome from short sequence reads: Sordaria macrospora, a model organism for fungal morphogenesis.</title>
        <authorList>
            <person name="Nowrousian M."/>
            <person name="Stajich J."/>
            <person name="Chu M."/>
            <person name="Engh I."/>
            <person name="Espagne E."/>
            <person name="Halliday K."/>
            <person name="Kamerewerd J."/>
            <person name="Kempken F."/>
            <person name="Knab B."/>
            <person name="Kuo H.C."/>
            <person name="Osiewacz H.D."/>
            <person name="Poeggeler S."/>
            <person name="Read N."/>
            <person name="Seiler S."/>
            <person name="Smith K."/>
            <person name="Zickler D."/>
            <person name="Kueck U."/>
            <person name="Freitag M."/>
        </authorList>
    </citation>
    <scope>NUCLEOTIDE SEQUENCE [LARGE SCALE GENOMIC DNA]</scope>
    <source>
        <strain evidence="2">ATCC MYA-333 / DSM 997 / K(L3346) / K-hell</strain>
        <tissue evidence="1">Mycelium</tissue>
    </source>
</reference>
<accession>F7W9U3</accession>
<protein>
    <submittedName>
        <fullName evidence="1">WGS project CABT00000000 data, contig 2.55</fullName>
    </submittedName>
</protein>